<reference evidence="1 2" key="1">
    <citation type="journal article" date="2012" name="PLoS Pathog.">
        <title>Diverse lifestyles and strategies of plant pathogenesis encoded in the genomes of eighteen Dothideomycetes fungi.</title>
        <authorList>
            <person name="Ohm R.A."/>
            <person name="Feau N."/>
            <person name="Henrissat B."/>
            <person name="Schoch C.L."/>
            <person name="Horwitz B.A."/>
            <person name="Barry K.W."/>
            <person name="Condon B.J."/>
            <person name="Copeland A.C."/>
            <person name="Dhillon B."/>
            <person name="Glaser F."/>
            <person name="Hesse C.N."/>
            <person name="Kosti I."/>
            <person name="LaButti K."/>
            <person name="Lindquist E.A."/>
            <person name="Lucas S."/>
            <person name="Salamov A.A."/>
            <person name="Bradshaw R.E."/>
            <person name="Ciuffetti L."/>
            <person name="Hamelin R.C."/>
            <person name="Kema G.H.J."/>
            <person name="Lawrence C."/>
            <person name="Scott J.A."/>
            <person name="Spatafora J.W."/>
            <person name="Turgeon B.G."/>
            <person name="de Wit P.J.G.M."/>
            <person name="Zhong S."/>
            <person name="Goodwin S.B."/>
            <person name="Grigoriev I.V."/>
        </authorList>
    </citation>
    <scope>NUCLEOTIDE SEQUENCE [LARGE SCALE GENOMIC DNA]</scope>
    <source>
        <strain evidence="1 2">SO2202</strain>
    </source>
</reference>
<dbReference type="OrthoDB" id="3935714at2759"/>
<keyword evidence="2" id="KW-1185">Reference proteome</keyword>
<name>M3ART7_SPHMS</name>
<accession>M3ART7</accession>
<protein>
    <submittedName>
        <fullName evidence="1">Uncharacterized protein</fullName>
    </submittedName>
</protein>
<dbReference type="GeneID" id="27899398"/>
<dbReference type="Proteomes" id="UP000016931">
    <property type="component" value="Unassembled WGS sequence"/>
</dbReference>
<dbReference type="STRING" id="692275.M3ART7"/>
<dbReference type="AlphaFoldDB" id="M3ART7"/>
<evidence type="ECO:0000313" key="2">
    <source>
        <dbReference type="Proteomes" id="UP000016931"/>
    </source>
</evidence>
<organism evidence="1 2">
    <name type="scientific">Sphaerulina musiva (strain SO2202)</name>
    <name type="common">Poplar stem canker fungus</name>
    <name type="synonym">Septoria musiva</name>
    <dbReference type="NCBI Taxonomy" id="692275"/>
    <lineage>
        <taxon>Eukaryota</taxon>
        <taxon>Fungi</taxon>
        <taxon>Dikarya</taxon>
        <taxon>Ascomycota</taxon>
        <taxon>Pezizomycotina</taxon>
        <taxon>Dothideomycetes</taxon>
        <taxon>Dothideomycetidae</taxon>
        <taxon>Mycosphaerellales</taxon>
        <taxon>Mycosphaerellaceae</taxon>
        <taxon>Sphaerulina</taxon>
    </lineage>
</organism>
<dbReference type="HOGENOM" id="CLU_030350_0_0_1"/>
<proteinExistence type="predicted"/>
<evidence type="ECO:0000313" key="1">
    <source>
        <dbReference type="EMBL" id="EMF08214.1"/>
    </source>
</evidence>
<gene>
    <name evidence="1" type="ORF">SEPMUDRAFT_129167</name>
</gene>
<dbReference type="eggNOG" id="ENOG502SX33">
    <property type="taxonomic scope" value="Eukaryota"/>
</dbReference>
<dbReference type="OMA" id="ETHVEQY"/>
<dbReference type="EMBL" id="KB456272">
    <property type="protein sequence ID" value="EMF08214.1"/>
    <property type="molecule type" value="Genomic_DNA"/>
</dbReference>
<dbReference type="RefSeq" id="XP_016756335.1">
    <property type="nucleotide sequence ID" value="XM_016902261.1"/>
</dbReference>
<sequence length="620" mass="68682">MGAVFAPADIEKLIHHFPPLSVSADDGRPPVVRSLSQNNLKHSAEVLHSFKALVERNNQRILQSSVTTILGIEEGSESIIFDQLDSQLYYSADSRYIIPHPLIESIAAVLRDRALRVAVDLHAFTREQDVRRDSLDRLIEEYSGKDWPRVIIDVDATSYLCSHAYSENVRTQVHNATSGAGLEICNLSALLDHAIPPPVVAALATEATSGKGGEVQFSGEQVIYVPPGYNDATAKRSEEQRAAQSAILMERLEHDGFCTLSESADELIDVPTVVPAWDAQIIAEFERKQPHCLRPHSIDVHPGVEATGRGIPPPLCRKLIVRPETLQDELDSMKLAVGTRAGILWRTAPSAATPATIVRSLQQSDFETPHAEELADLLIRSVYAQELEATALSCLSELESQRHDDFVRVIETRLWSPLHCYAAGVLEVQDTTLKQHLEDFLTIHFKSDAIPSTIAIIRDQGFLHDRTRKKESEKLQKATEEAKAFSDIQKCITKFCHKLKVSPPSESQIFASKSLTVQATCKAMSKLQRGSDVLQNLIWILLATNGPGLFMSSGKDTSRMIKHFEAVCEDAEVAGMLAIWRDKLKQGLADEEDVRQMRELAKAAVEEYGQGEKMMAYAGT</sequence>